<evidence type="ECO:0000313" key="1">
    <source>
        <dbReference type="Proteomes" id="UP000095283"/>
    </source>
</evidence>
<accession>A0A1I7WJ03</accession>
<dbReference type="AlphaFoldDB" id="A0A1I7WJ03"/>
<reference evidence="2" key="1">
    <citation type="submission" date="2016-11" db="UniProtKB">
        <authorList>
            <consortium name="WormBaseParasite"/>
        </authorList>
    </citation>
    <scope>IDENTIFICATION</scope>
</reference>
<organism evidence="1 2">
    <name type="scientific">Heterorhabditis bacteriophora</name>
    <name type="common">Entomopathogenic nematode worm</name>
    <dbReference type="NCBI Taxonomy" id="37862"/>
    <lineage>
        <taxon>Eukaryota</taxon>
        <taxon>Metazoa</taxon>
        <taxon>Ecdysozoa</taxon>
        <taxon>Nematoda</taxon>
        <taxon>Chromadorea</taxon>
        <taxon>Rhabditida</taxon>
        <taxon>Rhabditina</taxon>
        <taxon>Rhabditomorpha</taxon>
        <taxon>Strongyloidea</taxon>
        <taxon>Heterorhabditidae</taxon>
        <taxon>Heterorhabditis</taxon>
    </lineage>
</organism>
<sequence length="43" mass="5086">MVIRRRQFIKQHTLHIPPDAQKNFFGVNVWLCRGCCRLSGVYP</sequence>
<proteinExistence type="predicted"/>
<dbReference type="WBParaSite" id="Hba_04996">
    <property type="protein sequence ID" value="Hba_04996"/>
    <property type="gene ID" value="Hba_04996"/>
</dbReference>
<evidence type="ECO:0000313" key="2">
    <source>
        <dbReference type="WBParaSite" id="Hba_04996"/>
    </source>
</evidence>
<dbReference type="Proteomes" id="UP000095283">
    <property type="component" value="Unplaced"/>
</dbReference>
<keyword evidence="1" id="KW-1185">Reference proteome</keyword>
<protein>
    <submittedName>
        <fullName evidence="2">Uncharacterized protein</fullName>
    </submittedName>
</protein>
<name>A0A1I7WJ03_HETBA</name>